<feature type="transmembrane region" description="Helical" evidence="2">
    <location>
        <begin position="76"/>
        <end position="98"/>
    </location>
</feature>
<organism evidence="3 4">
    <name type="scientific">Ambispora gerdemannii</name>
    <dbReference type="NCBI Taxonomy" id="144530"/>
    <lineage>
        <taxon>Eukaryota</taxon>
        <taxon>Fungi</taxon>
        <taxon>Fungi incertae sedis</taxon>
        <taxon>Mucoromycota</taxon>
        <taxon>Glomeromycotina</taxon>
        <taxon>Glomeromycetes</taxon>
        <taxon>Archaeosporales</taxon>
        <taxon>Ambisporaceae</taxon>
        <taxon>Ambispora</taxon>
    </lineage>
</organism>
<comment type="caution">
    <text evidence="3">The sequence shown here is derived from an EMBL/GenBank/DDBJ whole genome shotgun (WGS) entry which is preliminary data.</text>
</comment>
<proteinExistence type="predicted"/>
<feature type="region of interest" description="Disordered" evidence="1">
    <location>
        <begin position="317"/>
        <end position="339"/>
    </location>
</feature>
<protein>
    <submittedName>
        <fullName evidence="3">7323_t:CDS:1</fullName>
    </submittedName>
</protein>
<feature type="transmembrane region" description="Helical" evidence="2">
    <location>
        <begin position="41"/>
        <end position="64"/>
    </location>
</feature>
<accession>A0A9N9CZD4</accession>
<evidence type="ECO:0000256" key="2">
    <source>
        <dbReference type="SAM" id="Phobius"/>
    </source>
</evidence>
<evidence type="ECO:0000313" key="3">
    <source>
        <dbReference type="EMBL" id="CAG8621278.1"/>
    </source>
</evidence>
<feature type="transmembrane region" description="Helical" evidence="2">
    <location>
        <begin position="110"/>
        <end position="130"/>
    </location>
</feature>
<dbReference type="OrthoDB" id="2334596at2759"/>
<keyword evidence="2" id="KW-0472">Membrane</keyword>
<sequence length="383" mass="44393">MANDNDIVSNIFGAAIVGITITLTSHSYLHLKLLKKNGHEIILLNIANIFTLANEIVVLMFCYAKQGFLNPETIPWLNFLSNLAYCIAKPTIMYLAYLRVSYVYKKYRQYCLFHFWLLACRTVFLVMVLLTELKLDLECTGINNETKKCHTLSTLWKIDAASTPLWRFYYIVSEAIFFYYLMKHLNNINKGADIKIIRYARFQTILFLIDILQLTAFSIYKCRSLFEKSISKFVYFETLSCAFTVYNMSQFGIKIPRLFRESPHEGEISPVPYQDSPKYDSYPFHLSAEANLYYTGNDPLYMYSLSILSDAIPLDEQQQSTTNQNSYNFSKRDDSNNSDSAVIQTLSKAKTKDRYDKNCIEEESEYYEDNDDIKLTSISGSND</sequence>
<feature type="transmembrane region" description="Helical" evidence="2">
    <location>
        <begin position="12"/>
        <end position="29"/>
    </location>
</feature>
<evidence type="ECO:0000313" key="4">
    <source>
        <dbReference type="Proteomes" id="UP000789831"/>
    </source>
</evidence>
<feature type="compositionally biased region" description="Low complexity" evidence="1">
    <location>
        <begin position="317"/>
        <end position="326"/>
    </location>
</feature>
<keyword evidence="4" id="KW-1185">Reference proteome</keyword>
<name>A0A9N9CZD4_9GLOM</name>
<keyword evidence="2" id="KW-0812">Transmembrane</keyword>
<dbReference type="EMBL" id="CAJVPL010002861">
    <property type="protein sequence ID" value="CAG8621278.1"/>
    <property type="molecule type" value="Genomic_DNA"/>
</dbReference>
<feature type="transmembrane region" description="Helical" evidence="2">
    <location>
        <begin position="202"/>
        <end position="220"/>
    </location>
</feature>
<evidence type="ECO:0000256" key="1">
    <source>
        <dbReference type="SAM" id="MobiDB-lite"/>
    </source>
</evidence>
<dbReference type="Proteomes" id="UP000789831">
    <property type="component" value="Unassembled WGS sequence"/>
</dbReference>
<reference evidence="3" key="1">
    <citation type="submission" date="2021-06" db="EMBL/GenBank/DDBJ databases">
        <authorList>
            <person name="Kallberg Y."/>
            <person name="Tangrot J."/>
            <person name="Rosling A."/>
        </authorList>
    </citation>
    <scope>NUCLEOTIDE SEQUENCE</scope>
    <source>
        <strain evidence="3">MT106</strain>
    </source>
</reference>
<feature type="transmembrane region" description="Helical" evidence="2">
    <location>
        <begin position="165"/>
        <end position="182"/>
    </location>
</feature>
<gene>
    <name evidence="3" type="ORF">AGERDE_LOCUS10076</name>
</gene>
<dbReference type="AlphaFoldDB" id="A0A9N9CZD4"/>
<keyword evidence="2" id="KW-1133">Transmembrane helix</keyword>